<keyword evidence="3" id="KW-1185">Reference proteome</keyword>
<proteinExistence type="predicted"/>
<protein>
    <submittedName>
        <fullName evidence="2">Uncharacterized protein</fullName>
    </submittedName>
</protein>
<reference evidence="2 3" key="1">
    <citation type="journal article" date="2021" name="Int. J. Syst. Evol. Microbiol.">
        <title>Reticulibacter mediterranei gen. nov., sp. nov., within the new family Reticulibacteraceae fam. nov., and Ktedonospora formicarum gen. nov., sp. nov., Ktedonobacter robiniae sp. nov., Dictyobacter formicarum sp. nov. and Dictyobacter arantiisoli sp. nov., belonging to the class Ktedonobacteria.</title>
        <authorList>
            <person name="Yabe S."/>
            <person name="Zheng Y."/>
            <person name="Wang C.M."/>
            <person name="Sakai Y."/>
            <person name="Abe K."/>
            <person name="Yokota A."/>
            <person name="Donadio S."/>
            <person name="Cavaletti L."/>
            <person name="Monciardini P."/>
        </authorList>
    </citation>
    <scope>NUCLEOTIDE SEQUENCE [LARGE SCALE GENOMIC DNA]</scope>
    <source>
        <strain evidence="2 3">SOSP1-9</strain>
    </source>
</reference>
<evidence type="ECO:0000313" key="2">
    <source>
        <dbReference type="EMBL" id="GHO83141.1"/>
    </source>
</evidence>
<organism evidence="2 3">
    <name type="scientific">Dictyobacter formicarum</name>
    <dbReference type="NCBI Taxonomy" id="2778368"/>
    <lineage>
        <taxon>Bacteria</taxon>
        <taxon>Bacillati</taxon>
        <taxon>Chloroflexota</taxon>
        <taxon>Ktedonobacteria</taxon>
        <taxon>Ktedonobacterales</taxon>
        <taxon>Dictyobacteraceae</taxon>
        <taxon>Dictyobacter</taxon>
    </lineage>
</organism>
<evidence type="ECO:0000313" key="3">
    <source>
        <dbReference type="Proteomes" id="UP000635565"/>
    </source>
</evidence>
<feature type="region of interest" description="Disordered" evidence="1">
    <location>
        <begin position="1"/>
        <end position="85"/>
    </location>
</feature>
<evidence type="ECO:0000256" key="1">
    <source>
        <dbReference type="SAM" id="MobiDB-lite"/>
    </source>
</evidence>
<feature type="compositionally biased region" description="Basic and acidic residues" evidence="1">
    <location>
        <begin position="8"/>
        <end position="82"/>
    </location>
</feature>
<gene>
    <name evidence="2" type="ORF">KSZ_11470</name>
</gene>
<dbReference type="Proteomes" id="UP000635565">
    <property type="component" value="Unassembled WGS sequence"/>
</dbReference>
<dbReference type="RefSeq" id="WP_201360793.1">
    <property type="nucleotide sequence ID" value="NZ_BNJJ01000003.1"/>
</dbReference>
<dbReference type="EMBL" id="BNJJ01000003">
    <property type="protein sequence ID" value="GHO83141.1"/>
    <property type="molecule type" value="Genomic_DNA"/>
</dbReference>
<accession>A0ABQ3VCD3</accession>
<name>A0ABQ3VCD3_9CHLR</name>
<sequence>MRFGKKQTKPEQDTDQEQKGKPEQNTDQEQKGKSEQNTDQEQKEKSEQTDKQEQKPKQGKRTDAEQKPDQEEEQEGKPEATDKSLNQVLEILKQAKLINMDASLKSLIKQGKIVPPKEWGLLLASGHWLLLWRRKGL</sequence>
<comment type="caution">
    <text evidence="2">The sequence shown here is derived from an EMBL/GenBank/DDBJ whole genome shotgun (WGS) entry which is preliminary data.</text>
</comment>